<evidence type="ECO:0000313" key="9">
    <source>
        <dbReference type="EMBL" id="KHE74100.1"/>
    </source>
</evidence>
<dbReference type="Gene3D" id="3.40.50.1220">
    <property type="entry name" value="TPP-binding domain"/>
    <property type="match status" value="1"/>
</dbReference>
<dbReference type="eggNOG" id="COG0028">
    <property type="taxonomic scope" value="Bacteria"/>
</dbReference>
<comment type="cofactor">
    <cofactor evidence="1">
        <name>thiamine diphosphate</name>
        <dbReference type="ChEBI" id="CHEBI:58937"/>
    </cofactor>
</comment>
<dbReference type="PANTHER" id="PTHR18968:SF13">
    <property type="entry name" value="ACETOLACTATE SYNTHASE CATALYTIC SUBUNIT, MITOCHONDRIAL"/>
    <property type="match status" value="1"/>
</dbReference>
<name>A0A0B0DBE6_9MICC</name>
<dbReference type="CDD" id="cd07035">
    <property type="entry name" value="TPP_PYR_POX_like"/>
    <property type="match status" value="1"/>
</dbReference>
<feature type="domain" description="Thiamine pyrophosphate enzyme TPP-binding" evidence="7">
    <location>
        <begin position="439"/>
        <end position="574"/>
    </location>
</feature>
<dbReference type="RefSeq" id="WP_035964393.1">
    <property type="nucleotide sequence ID" value="NZ_JROM01000039.1"/>
</dbReference>
<dbReference type="GO" id="GO:0009097">
    <property type="term" value="P:isoleucine biosynthetic process"/>
    <property type="evidence" value="ECO:0007669"/>
    <property type="project" value="TreeGrafter"/>
</dbReference>
<organism evidence="9 10">
    <name type="scientific">Kocuria marina</name>
    <dbReference type="NCBI Taxonomy" id="223184"/>
    <lineage>
        <taxon>Bacteria</taxon>
        <taxon>Bacillati</taxon>
        <taxon>Actinomycetota</taxon>
        <taxon>Actinomycetes</taxon>
        <taxon>Micrococcales</taxon>
        <taxon>Micrococcaceae</taxon>
        <taxon>Kocuria</taxon>
    </lineage>
</organism>
<dbReference type="PANTHER" id="PTHR18968">
    <property type="entry name" value="THIAMINE PYROPHOSPHATE ENZYMES"/>
    <property type="match status" value="1"/>
</dbReference>
<dbReference type="GO" id="GO:0050660">
    <property type="term" value="F:flavin adenine dinucleotide binding"/>
    <property type="evidence" value="ECO:0007669"/>
    <property type="project" value="TreeGrafter"/>
</dbReference>
<dbReference type="GO" id="GO:0005948">
    <property type="term" value="C:acetolactate synthase complex"/>
    <property type="evidence" value="ECO:0007669"/>
    <property type="project" value="TreeGrafter"/>
</dbReference>
<evidence type="ECO:0000256" key="2">
    <source>
        <dbReference type="ARBA" id="ARBA00007812"/>
    </source>
</evidence>
<dbReference type="InterPro" id="IPR045229">
    <property type="entry name" value="TPP_enz"/>
</dbReference>
<comment type="similarity">
    <text evidence="2 4">Belongs to the TPP enzyme family.</text>
</comment>
<dbReference type="STRING" id="223184.AS25_08795"/>
<evidence type="ECO:0000259" key="8">
    <source>
        <dbReference type="Pfam" id="PF02776"/>
    </source>
</evidence>
<feature type="region of interest" description="Disordered" evidence="5">
    <location>
        <begin position="1"/>
        <end position="25"/>
    </location>
</feature>
<dbReference type="InterPro" id="IPR011766">
    <property type="entry name" value="TPP_enzyme_TPP-bd"/>
</dbReference>
<evidence type="ECO:0000256" key="1">
    <source>
        <dbReference type="ARBA" id="ARBA00001964"/>
    </source>
</evidence>
<evidence type="ECO:0000313" key="10">
    <source>
        <dbReference type="Proteomes" id="UP000030664"/>
    </source>
</evidence>
<dbReference type="Pfam" id="PF02775">
    <property type="entry name" value="TPP_enzyme_C"/>
    <property type="match status" value="1"/>
</dbReference>
<dbReference type="AlphaFoldDB" id="A0A0B0DBE6"/>
<dbReference type="GO" id="GO:0009099">
    <property type="term" value="P:L-valine biosynthetic process"/>
    <property type="evidence" value="ECO:0007669"/>
    <property type="project" value="TreeGrafter"/>
</dbReference>
<evidence type="ECO:0000256" key="4">
    <source>
        <dbReference type="RuleBase" id="RU362132"/>
    </source>
</evidence>
<dbReference type="Proteomes" id="UP000030664">
    <property type="component" value="Unassembled WGS sequence"/>
</dbReference>
<dbReference type="EMBL" id="JROM01000039">
    <property type="protein sequence ID" value="KHE74100.1"/>
    <property type="molecule type" value="Genomic_DNA"/>
</dbReference>
<dbReference type="GO" id="GO:0030976">
    <property type="term" value="F:thiamine pyrophosphate binding"/>
    <property type="evidence" value="ECO:0007669"/>
    <property type="project" value="InterPro"/>
</dbReference>
<feature type="domain" description="Thiamine pyrophosphate enzyme N-terminal TPP-binding" evidence="8">
    <location>
        <begin position="28"/>
        <end position="129"/>
    </location>
</feature>
<dbReference type="GO" id="GO:0003984">
    <property type="term" value="F:acetolactate synthase activity"/>
    <property type="evidence" value="ECO:0007669"/>
    <property type="project" value="TreeGrafter"/>
</dbReference>
<dbReference type="InterPro" id="IPR012000">
    <property type="entry name" value="Thiamin_PyroP_enz_cen_dom"/>
</dbReference>
<evidence type="ECO:0000259" key="6">
    <source>
        <dbReference type="Pfam" id="PF00205"/>
    </source>
</evidence>
<dbReference type="SUPFAM" id="SSF52518">
    <property type="entry name" value="Thiamin diphosphate-binding fold (THDP-binding)"/>
    <property type="match status" value="2"/>
</dbReference>
<dbReference type="SUPFAM" id="SSF52467">
    <property type="entry name" value="DHS-like NAD/FAD-binding domain"/>
    <property type="match status" value="1"/>
</dbReference>
<accession>A0A0B0DBE6</accession>
<dbReference type="PROSITE" id="PS00187">
    <property type="entry name" value="TPP_ENZYMES"/>
    <property type="match status" value="1"/>
</dbReference>
<dbReference type="CDD" id="cd00568">
    <property type="entry name" value="TPP_enzymes"/>
    <property type="match status" value="1"/>
</dbReference>
<dbReference type="Gene3D" id="3.40.50.970">
    <property type="match status" value="2"/>
</dbReference>
<dbReference type="InterPro" id="IPR029035">
    <property type="entry name" value="DHS-like_NAD/FAD-binding_dom"/>
</dbReference>
<dbReference type="InterPro" id="IPR029061">
    <property type="entry name" value="THDP-binding"/>
</dbReference>
<evidence type="ECO:0000256" key="5">
    <source>
        <dbReference type="SAM" id="MobiDB-lite"/>
    </source>
</evidence>
<dbReference type="Pfam" id="PF02776">
    <property type="entry name" value="TPP_enzyme_N"/>
    <property type="match status" value="1"/>
</dbReference>
<evidence type="ECO:0000259" key="7">
    <source>
        <dbReference type="Pfam" id="PF02775"/>
    </source>
</evidence>
<keyword evidence="3 4" id="KW-0786">Thiamine pyrophosphate</keyword>
<dbReference type="Pfam" id="PF00205">
    <property type="entry name" value="TPP_enzyme_M"/>
    <property type="match status" value="1"/>
</dbReference>
<sequence>MSNENTVTAAPGGFENPAGAASSYPERTTARAVLETLRGYGIDTVFGIPGTHSLEFYRPLRELGIRPITTRHEQGASYGADGWSQVRGLPGVVITTSGPGLLNSLSGAATAYAESRPMILLSPGRPVGHDFRDIGSLHETKNPSAAVNAIVGVSRRVTSATEAVTMIHDAMRDFAHSRPRPIHIEIPLDILEAPADVPESATAPRPLGEPAPAPEADVAAAVEALAASERPVILAGGGSLAAGEHLLELAELLEAPVITTTNGKGAIPEKHRLSLGADLRLSTAHEFLRSRDALLVIGSKVGEAELWGGDITPQGPVVRVDIMRDQMLCNLTPDVEVPGNSAAVVPQLLAGLRARADAAGSGDVVGSGVVAGSGEAGDVAVEPSARTAPDLREVFDAMDEEGRTWAPELAALNETIMDVVPDDTILAGDSSQVTYMGSTTFFRAPVPHSLLYMGTYATLGYGLPAAIGAKLAAPERPVVCLVGDGALMFSVQELMTAVELGLDLPVICVDNGGYGEIRQNMVDRSIQPLGVDLVQPDWVRLAEGFGATGLPATMDTLADTVRTALETKGTSLVHLKI</sequence>
<evidence type="ECO:0000256" key="3">
    <source>
        <dbReference type="ARBA" id="ARBA00023052"/>
    </source>
</evidence>
<reference evidence="9 10" key="1">
    <citation type="submission" date="2014-09" db="EMBL/GenBank/DDBJ databases">
        <title>High-quality draft genome sequence of Kocuria marina SO9-6, an actinobacterium isolated from a copper mine.</title>
        <authorList>
            <person name="Castro D.B."/>
            <person name="Pereira L.B."/>
            <person name="Silva M.V."/>
            <person name="Silva B.P."/>
            <person name="Zanardi B.R."/>
            <person name="Carlos C."/>
            <person name="Belgini D.R."/>
            <person name="Limache E.G."/>
            <person name="Lacerda G.V."/>
            <person name="Nery M.B."/>
            <person name="Gomes M.B."/>
            <person name="Souza S."/>
            <person name="Silva T.M."/>
            <person name="Rodrigues V.D."/>
            <person name="Paulino L.C."/>
            <person name="Vicentini R."/>
            <person name="Ferraz L.F."/>
            <person name="Ottoboni L.M."/>
        </authorList>
    </citation>
    <scope>NUCLEOTIDE SEQUENCE [LARGE SCALE GENOMIC DNA]</scope>
    <source>
        <strain evidence="9 10">SO9-6</strain>
    </source>
</reference>
<dbReference type="GO" id="GO:0000287">
    <property type="term" value="F:magnesium ion binding"/>
    <property type="evidence" value="ECO:0007669"/>
    <property type="project" value="InterPro"/>
</dbReference>
<feature type="domain" description="Thiamine pyrophosphate enzyme central" evidence="6">
    <location>
        <begin position="218"/>
        <end position="348"/>
    </location>
</feature>
<dbReference type="InterPro" id="IPR000399">
    <property type="entry name" value="TPP-bd_CS"/>
</dbReference>
<gene>
    <name evidence="9" type="ORF">AS25_08795</name>
</gene>
<comment type="caution">
    <text evidence="9">The sequence shown here is derived from an EMBL/GenBank/DDBJ whole genome shotgun (WGS) entry which is preliminary data.</text>
</comment>
<proteinExistence type="inferred from homology"/>
<protein>
    <submittedName>
        <fullName evidence="9">Acetolactate synthase</fullName>
    </submittedName>
</protein>
<dbReference type="InterPro" id="IPR012001">
    <property type="entry name" value="Thiamin_PyroP_enz_TPP-bd_dom"/>
</dbReference>